<evidence type="ECO:0000313" key="12">
    <source>
        <dbReference type="Proteomes" id="UP000582487"/>
    </source>
</evidence>
<dbReference type="SUPFAM" id="SSF53927">
    <property type="entry name" value="Cytidine deaminase-like"/>
    <property type="match status" value="1"/>
</dbReference>
<name>A0A378PDM4_9ACTO</name>
<evidence type="ECO:0000313" key="7">
    <source>
        <dbReference type="EMBL" id="NMW64644.1"/>
    </source>
</evidence>
<evidence type="ECO:0000313" key="10">
    <source>
        <dbReference type="Proteomes" id="UP000575397"/>
    </source>
</evidence>
<dbReference type="InterPro" id="IPR050202">
    <property type="entry name" value="Cyt/Deoxycyt_deaminase"/>
</dbReference>
<dbReference type="Proteomes" id="UP001209486">
    <property type="component" value="Unassembled WGS sequence"/>
</dbReference>
<evidence type="ECO:0000313" key="11">
    <source>
        <dbReference type="Proteomes" id="UP000578252"/>
    </source>
</evidence>
<dbReference type="EMBL" id="JABCUV010000001">
    <property type="protein sequence ID" value="NMW92379.1"/>
    <property type="molecule type" value="Genomic_DNA"/>
</dbReference>
<dbReference type="PANTHER" id="PTHR11644:SF2">
    <property type="entry name" value="CYTIDINE DEAMINASE"/>
    <property type="match status" value="1"/>
</dbReference>
<dbReference type="InterPro" id="IPR016192">
    <property type="entry name" value="APOBEC/CMP_deaminase_Zn-bd"/>
</dbReference>
<evidence type="ECO:0000256" key="2">
    <source>
        <dbReference type="ARBA" id="ARBA00022723"/>
    </source>
</evidence>
<dbReference type="Gene3D" id="3.40.140.10">
    <property type="entry name" value="Cytidine Deaminase, domain 2"/>
    <property type="match status" value="1"/>
</dbReference>
<dbReference type="PROSITE" id="PS51747">
    <property type="entry name" value="CYT_DCMP_DEAMINASES_2"/>
    <property type="match status" value="1"/>
</dbReference>
<accession>A0A378PDM4</accession>
<evidence type="ECO:0000313" key="9">
    <source>
        <dbReference type="EMBL" id="NMX02866.1"/>
    </source>
</evidence>
<reference evidence="6 13" key="1">
    <citation type="submission" date="2019-08" db="EMBL/GenBank/DDBJ databases">
        <title>Comparison of rpoB and gyrB Sequences from Mobiluncus Species and Development of a Multiplex PCR Method for Clinical Detection of Mobiluncus curtisii and Mobiluncus mulieris.</title>
        <authorList>
            <person name="Yang L."/>
            <person name="Shen Y."/>
            <person name="Xu G."/>
            <person name="Shu L.-B."/>
            <person name="Hu J."/>
            <person name="Zhang R."/>
            <person name="Wang Y."/>
            <person name="Zhou H.-W."/>
            <person name="Zhang X."/>
        </authorList>
    </citation>
    <scope>NUCLEOTIDE SEQUENCE [LARGE SCALE GENOMIC DNA]</scope>
    <source>
        <strain evidence="6 13">M26</strain>
    </source>
</reference>
<protein>
    <submittedName>
        <fullName evidence="8">Cytidine deaminase</fullName>
        <ecNumber evidence="8">3.5.4.5</ecNumber>
    </submittedName>
</protein>
<dbReference type="GO" id="GO:0004126">
    <property type="term" value="F:cytidine deaminase activity"/>
    <property type="evidence" value="ECO:0007669"/>
    <property type="project" value="UniProtKB-EC"/>
</dbReference>
<dbReference type="EMBL" id="JABCUR010000002">
    <property type="protein sequence ID" value="NMW64644.1"/>
    <property type="molecule type" value="Genomic_DNA"/>
</dbReference>
<feature type="domain" description="CMP/dCMP-type deaminase" evidence="5">
    <location>
        <begin position="5"/>
        <end position="131"/>
    </location>
</feature>
<evidence type="ECO:0000313" key="8">
    <source>
        <dbReference type="EMBL" id="NMW92379.1"/>
    </source>
</evidence>
<keyword evidence="3 8" id="KW-0378">Hydrolase</keyword>
<keyword evidence="4" id="KW-0862">Zinc</keyword>
<evidence type="ECO:0000256" key="4">
    <source>
        <dbReference type="ARBA" id="ARBA00022833"/>
    </source>
</evidence>
<dbReference type="GO" id="GO:0042802">
    <property type="term" value="F:identical protein binding"/>
    <property type="evidence" value="ECO:0007669"/>
    <property type="project" value="UniProtKB-ARBA"/>
</dbReference>
<dbReference type="PROSITE" id="PS00903">
    <property type="entry name" value="CYT_DCMP_DEAMINASES_1"/>
    <property type="match status" value="1"/>
</dbReference>
<dbReference type="AlphaFoldDB" id="A0A378PDM4"/>
<comment type="similarity">
    <text evidence="1">Belongs to the cytidine and deoxycytidylate deaminase family.</text>
</comment>
<dbReference type="Proteomes" id="UP000582487">
    <property type="component" value="Unassembled WGS sequence"/>
</dbReference>
<evidence type="ECO:0000313" key="13">
    <source>
        <dbReference type="Proteomes" id="UP001209486"/>
    </source>
</evidence>
<evidence type="ECO:0000256" key="3">
    <source>
        <dbReference type="ARBA" id="ARBA00022801"/>
    </source>
</evidence>
<dbReference type="InterPro" id="IPR016193">
    <property type="entry name" value="Cytidine_deaminase-like"/>
</dbReference>
<evidence type="ECO:0000259" key="5">
    <source>
        <dbReference type="PROSITE" id="PS51747"/>
    </source>
</evidence>
<dbReference type="NCBIfam" id="NF004064">
    <property type="entry name" value="PRK05578.1"/>
    <property type="match status" value="1"/>
</dbReference>
<evidence type="ECO:0000313" key="6">
    <source>
        <dbReference type="EMBL" id="MCU9969210.1"/>
    </source>
</evidence>
<organism evidence="8 12">
    <name type="scientific">Mobiluncus mulieris</name>
    <dbReference type="NCBI Taxonomy" id="2052"/>
    <lineage>
        <taxon>Bacteria</taxon>
        <taxon>Bacillati</taxon>
        <taxon>Actinomycetota</taxon>
        <taxon>Actinomycetes</taxon>
        <taxon>Actinomycetales</taxon>
        <taxon>Actinomycetaceae</taxon>
        <taxon>Mobiluncus</taxon>
    </lineage>
</organism>
<reference evidence="10 11" key="2">
    <citation type="submission" date="2020-04" db="EMBL/GenBank/DDBJ databases">
        <title>Antimicrobial susceptibility and clonality of vaginal-derived multi-drug resistant Mobiluncus isolates in China.</title>
        <authorList>
            <person name="Zhang X."/>
        </authorList>
    </citation>
    <scope>NUCLEOTIDE SEQUENCE [LARGE SCALE GENOMIC DNA]</scope>
    <source>
        <strain evidence="9 10">12</strain>
        <strain evidence="7 11">13</strain>
        <strain evidence="8 12">7</strain>
    </source>
</reference>
<dbReference type="Proteomes" id="UP000575397">
    <property type="component" value="Unassembled WGS sequence"/>
</dbReference>
<comment type="caution">
    <text evidence="8">The sequence shown here is derived from an EMBL/GenBank/DDBJ whole genome shotgun (WGS) entry which is preliminary data.</text>
</comment>
<sequence length="135" mass="14665">MIQQIDWDRLHEAAKEAQTHAYCPYSHYQVGAAGLTEAGDIVTGCNSENAAYGVGLCAECGMISQLTLRGGGKLVAFLCYGNHEALAPVLTVPCGRCRQLIREHASPELIIETPDGRKPFTEILPESFGPEYLNK</sequence>
<dbReference type="PANTHER" id="PTHR11644">
    <property type="entry name" value="CYTIDINE DEAMINASE"/>
    <property type="match status" value="1"/>
</dbReference>
<dbReference type="Pfam" id="PF00383">
    <property type="entry name" value="dCMP_cyt_deam_1"/>
    <property type="match status" value="1"/>
</dbReference>
<dbReference type="GO" id="GO:0008270">
    <property type="term" value="F:zinc ion binding"/>
    <property type="evidence" value="ECO:0007669"/>
    <property type="project" value="InterPro"/>
</dbReference>
<dbReference type="EMBL" id="JABCUS010000004">
    <property type="protein sequence ID" value="NMX02866.1"/>
    <property type="molecule type" value="Genomic_DNA"/>
</dbReference>
<evidence type="ECO:0000256" key="1">
    <source>
        <dbReference type="ARBA" id="ARBA00006576"/>
    </source>
</evidence>
<dbReference type="GO" id="GO:0072527">
    <property type="term" value="P:pyrimidine-containing compound metabolic process"/>
    <property type="evidence" value="ECO:0007669"/>
    <property type="project" value="UniProtKB-ARBA"/>
</dbReference>
<keyword evidence="2" id="KW-0479">Metal-binding</keyword>
<dbReference type="InterPro" id="IPR002125">
    <property type="entry name" value="CMP_dCMP_dom"/>
</dbReference>
<dbReference type="CDD" id="cd01283">
    <property type="entry name" value="cytidine_deaminase"/>
    <property type="match status" value="1"/>
</dbReference>
<dbReference type="EC" id="3.5.4.5" evidence="8"/>
<dbReference type="Proteomes" id="UP000578252">
    <property type="component" value="Unassembled WGS sequence"/>
</dbReference>
<gene>
    <name evidence="6" type="ORF">FYZ43_07325</name>
    <name evidence="8" type="ORF">HHJ74_01445</name>
    <name evidence="9" type="ORF">HHJ77_02685</name>
    <name evidence="7" type="ORF">HHJ78_03655</name>
</gene>
<dbReference type="EMBL" id="VSZY01000011">
    <property type="protein sequence ID" value="MCU9969210.1"/>
    <property type="molecule type" value="Genomic_DNA"/>
</dbReference>
<dbReference type="GO" id="GO:0005829">
    <property type="term" value="C:cytosol"/>
    <property type="evidence" value="ECO:0007669"/>
    <property type="project" value="TreeGrafter"/>
</dbReference>
<proteinExistence type="inferred from homology"/>
<dbReference type="GO" id="GO:0055086">
    <property type="term" value="P:nucleobase-containing small molecule metabolic process"/>
    <property type="evidence" value="ECO:0007669"/>
    <property type="project" value="UniProtKB-ARBA"/>
</dbReference>
<dbReference type="RefSeq" id="WP_004016710.1">
    <property type="nucleotide sequence ID" value="NZ_CAMPNB010000008.1"/>
</dbReference>